<gene>
    <name evidence="3" type="ORF">F5878DRAFT_532560</name>
</gene>
<accession>A0AA38PDN0</accession>
<organism evidence="3 4">
    <name type="scientific">Lentinula raphanica</name>
    <dbReference type="NCBI Taxonomy" id="153919"/>
    <lineage>
        <taxon>Eukaryota</taxon>
        <taxon>Fungi</taxon>
        <taxon>Dikarya</taxon>
        <taxon>Basidiomycota</taxon>
        <taxon>Agaricomycotina</taxon>
        <taxon>Agaricomycetes</taxon>
        <taxon>Agaricomycetidae</taxon>
        <taxon>Agaricales</taxon>
        <taxon>Marasmiineae</taxon>
        <taxon>Omphalotaceae</taxon>
        <taxon>Lentinula</taxon>
    </lineage>
</organism>
<feature type="domain" description="DUF6987" evidence="2">
    <location>
        <begin position="29"/>
        <end position="227"/>
    </location>
</feature>
<sequence length="232" mass="25293">MRDPNTAATPPPDVAHQAGPPSNATSDARNDEERKKDAELAERLSRLIEDANSRVVPLCKMIRKHIENMEARKEEDRNEGELVQQVRPLLQQAEKILNETMGMIKGADPDNRLSDRAKRHAQTHNATPEEQRLAEALKVLLEEVGGTIEWARDKLDSFPKAKKDLGPLLDALGQPLTQIVGGVGLLLAGVLNLLGNLLSGLGLDSLLKGIVSATGLDKIYNGLGLGKWLNTK</sequence>
<dbReference type="AlphaFoldDB" id="A0AA38PDN0"/>
<keyword evidence="4" id="KW-1185">Reference proteome</keyword>
<feature type="region of interest" description="Disordered" evidence="1">
    <location>
        <begin position="1"/>
        <end position="38"/>
    </location>
</feature>
<feature type="compositionally biased region" description="Basic and acidic residues" evidence="1">
    <location>
        <begin position="28"/>
        <end position="38"/>
    </location>
</feature>
<proteinExistence type="predicted"/>
<comment type="caution">
    <text evidence="3">The sequence shown here is derived from an EMBL/GenBank/DDBJ whole genome shotgun (WGS) entry which is preliminary data.</text>
</comment>
<dbReference type="PANTHER" id="PTHR39461:SF1">
    <property type="entry name" value="LEA DOMAIN PROTEIN (AFU_ORTHOLOGUE AFUA_8G04920)"/>
    <property type="match status" value="1"/>
</dbReference>
<name>A0AA38PDN0_9AGAR</name>
<dbReference type="EMBL" id="MU806056">
    <property type="protein sequence ID" value="KAJ3840994.1"/>
    <property type="molecule type" value="Genomic_DNA"/>
</dbReference>
<evidence type="ECO:0000313" key="3">
    <source>
        <dbReference type="EMBL" id="KAJ3840994.1"/>
    </source>
</evidence>
<dbReference type="InterPro" id="IPR054256">
    <property type="entry name" value="DUF6987"/>
</dbReference>
<evidence type="ECO:0000256" key="1">
    <source>
        <dbReference type="SAM" id="MobiDB-lite"/>
    </source>
</evidence>
<dbReference type="PANTHER" id="PTHR39461">
    <property type="entry name" value="LEA DOMAIN PROTEIN (AFU_ORTHOLOGUE AFUA_8G04920)"/>
    <property type="match status" value="1"/>
</dbReference>
<dbReference type="Proteomes" id="UP001163846">
    <property type="component" value="Unassembled WGS sequence"/>
</dbReference>
<evidence type="ECO:0000313" key="4">
    <source>
        <dbReference type="Proteomes" id="UP001163846"/>
    </source>
</evidence>
<evidence type="ECO:0000259" key="2">
    <source>
        <dbReference type="Pfam" id="PF22485"/>
    </source>
</evidence>
<protein>
    <recommendedName>
        <fullName evidence="2">DUF6987 domain-containing protein</fullName>
    </recommendedName>
</protein>
<reference evidence="3" key="1">
    <citation type="submission" date="2022-08" db="EMBL/GenBank/DDBJ databases">
        <authorList>
            <consortium name="DOE Joint Genome Institute"/>
            <person name="Min B."/>
            <person name="Riley R."/>
            <person name="Sierra-Patev S."/>
            <person name="Naranjo-Ortiz M."/>
            <person name="Looney B."/>
            <person name="Konkel Z."/>
            <person name="Slot J.C."/>
            <person name="Sakamoto Y."/>
            <person name="Steenwyk J.L."/>
            <person name="Rokas A."/>
            <person name="Carro J."/>
            <person name="Camarero S."/>
            <person name="Ferreira P."/>
            <person name="Molpeceres G."/>
            <person name="Ruiz-Duenas F.J."/>
            <person name="Serrano A."/>
            <person name="Henrissat B."/>
            <person name="Drula E."/>
            <person name="Hughes K.W."/>
            <person name="Mata J.L."/>
            <person name="Ishikawa N.K."/>
            <person name="Vargas-Isla R."/>
            <person name="Ushijima S."/>
            <person name="Smith C.A."/>
            <person name="Ahrendt S."/>
            <person name="Andreopoulos W."/>
            <person name="He G."/>
            <person name="Labutti K."/>
            <person name="Lipzen A."/>
            <person name="Ng V."/>
            <person name="Sandor L."/>
            <person name="Barry K."/>
            <person name="Martinez A.T."/>
            <person name="Xiao Y."/>
            <person name="Gibbons J.G."/>
            <person name="Terashima K."/>
            <person name="Hibbett D.S."/>
            <person name="Grigoriev I.V."/>
        </authorList>
    </citation>
    <scope>NUCLEOTIDE SEQUENCE</scope>
    <source>
        <strain evidence="3">TFB9207</strain>
    </source>
</reference>
<dbReference type="Pfam" id="PF22485">
    <property type="entry name" value="DUF6987"/>
    <property type="match status" value="1"/>
</dbReference>